<evidence type="ECO:0000313" key="13">
    <source>
        <dbReference type="Proteomes" id="UP000001203"/>
    </source>
</evidence>
<keyword evidence="4 9" id="KW-0812">Transmembrane</keyword>
<evidence type="ECO:0000256" key="9">
    <source>
        <dbReference type="HAMAP-Rule" id="MF_00161"/>
    </source>
</evidence>
<feature type="transmembrane region" description="Helical" evidence="9">
    <location>
        <begin position="84"/>
        <end position="102"/>
    </location>
</feature>
<dbReference type="EC" id="3.4.23.36" evidence="9"/>
<comment type="subcellular location">
    <subcellularLocation>
        <location evidence="9">Cell inner membrane</location>
        <topology evidence="9">Multi-pass membrane protein</topology>
    </subcellularLocation>
</comment>
<keyword evidence="3 9" id="KW-0645">Protease</keyword>
<dbReference type="PANTHER" id="PTHR33695">
    <property type="entry name" value="LIPOPROTEIN SIGNAL PEPTIDASE"/>
    <property type="match status" value="1"/>
</dbReference>
<dbReference type="eggNOG" id="COG0597">
    <property type="taxonomic scope" value="Bacteria"/>
</dbReference>
<reference evidence="12 13" key="1">
    <citation type="journal article" date="2008" name="Proc. Natl. Acad. Sci. U.S.A.">
        <title>The genome of Cyanothece 51142, a unicellular diazotrophic cyanobacterium important in the marine nitrogen cycle.</title>
        <authorList>
            <person name="Welsh E.A."/>
            <person name="Liberton M."/>
            <person name="Stoeckel J."/>
            <person name="Loh T."/>
            <person name="Elvitigala T."/>
            <person name="Wang C."/>
            <person name="Wollam A."/>
            <person name="Fulton R.S."/>
            <person name="Clifton S.W."/>
            <person name="Jacobs J.M."/>
            <person name="Aurora R."/>
            <person name="Ghosh B.K."/>
            <person name="Sherman L.A."/>
            <person name="Smith R.D."/>
            <person name="Wilson R.K."/>
            <person name="Pakrasi H.B."/>
        </authorList>
    </citation>
    <scope>NUCLEOTIDE SEQUENCE [LARGE SCALE GENOMIC DNA]</scope>
    <source>
        <strain evidence="13">ATCC 51142 / BH68</strain>
    </source>
</reference>
<evidence type="ECO:0000256" key="5">
    <source>
        <dbReference type="ARBA" id="ARBA00022750"/>
    </source>
</evidence>
<keyword evidence="5 9" id="KW-0064">Aspartyl protease</keyword>
<keyword evidence="13" id="KW-1185">Reference proteome</keyword>
<evidence type="ECO:0000313" key="12">
    <source>
        <dbReference type="EMBL" id="ACB53700.1"/>
    </source>
</evidence>
<keyword evidence="9" id="KW-0997">Cell inner membrane</keyword>
<keyword evidence="8 9" id="KW-0472">Membrane</keyword>
<feature type="transmembrane region" description="Helical" evidence="9">
    <location>
        <begin position="147"/>
        <end position="167"/>
    </location>
</feature>
<comment type="function">
    <text evidence="9 10">This protein specifically catalyzes the removal of signal peptides from prolipoproteins.</text>
</comment>
<dbReference type="GO" id="GO:0006508">
    <property type="term" value="P:proteolysis"/>
    <property type="evidence" value="ECO:0007669"/>
    <property type="project" value="UniProtKB-KW"/>
</dbReference>
<dbReference type="HAMAP" id="MF_00161">
    <property type="entry name" value="LspA"/>
    <property type="match status" value="1"/>
</dbReference>
<name>B1WTI5_CROS5</name>
<feature type="active site" evidence="9">
    <location>
        <position position="136"/>
    </location>
</feature>
<comment type="catalytic activity">
    <reaction evidence="9 10">
        <text>Release of signal peptides from bacterial membrane prolipoproteins. Hydrolyzes -Xaa-Yaa-Zaa-|-(S,diacylglyceryl)Cys-, in which Xaa is hydrophobic (preferably Leu), and Yaa (Ala or Ser) and Zaa (Gly or Ala) have small, neutral side chains.</text>
        <dbReference type="EC" id="3.4.23.36"/>
    </reaction>
</comment>
<protein>
    <recommendedName>
        <fullName evidence="9">Lipoprotein signal peptidase</fullName>
        <ecNumber evidence="9">3.4.23.36</ecNumber>
    </recommendedName>
    <alternativeName>
        <fullName evidence="9">Prolipoprotein signal peptidase</fullName>
    </alternativeName>
    <alternativeName>
        <fullName evidence="9">Signal peptidase II</fullName>
        <shortName evidence="9">SPase II</shortName>
    </alternativeName>
</protein>
<evidence type="ECO:0000256" key="6">
    <source>
        <dbReference type="ARBA" id="ARBA00022801"/>
    </source>
</evidence>
<keyword evidence="2 9" id="KW-1003">Cell membrane</keyword>
<evidence type="ECO:0000256" key="4">
    <source>
        <dbReference type="ARBA" id="ARBA00022692"/>
    </source>
</evidence>
<evidence type="ECO:0000256" key="2">
    <source>
        <dbReference type="ARBA" id="ARBA00022475"/>
    </source>
</evidence>
<dbReference type="InterPro" id="IPR001872">
    <property type="entry name" value="Peptidase_A8"/>
</dbReference>
<dbReference type="AlphaFoldDB" id="B1WTI5"/>
<dbReference type="STRING" id="43989.cce_4352"/>
<dbReference type="PRINTS" id="PR00781">
    <property type="entry name" value="LIPOSIGPTASE"/>
</dbReference>
<accession>B1WTI5</accession>
<dbReference type="KEGG" id="cyt:cce_4352"/>
<dbReference type="HOGENOM" id="CLU_083252_3_2_3"/>
<feature type="transmembrane region" description="Helical" evidence="9">
    <location>
        <begin position="114"/>
        <end position="135"/>
    </location>
</feature>
<evidence type="ECO:0000256" key="7">
    <source>
        <dbReference type="ARBA" id="ARBA00022989"/>
    </source>
</evidence>
<proteinExistence type="inferred from homology"/>
<gene>
    <name evidence="9 12" type="primary">lspA</name>
    <name evidence="12" type="ordered locus">cce_4352</name>
</gene>
<evidence type="ECO:0000256" key="11">
    <source>
        <dbReference type="RuleBase" id="RU004181"/>
    </source>
</evidence>
<dbReference type="UniPathway" id="UPA00665"/>
<keyword evidence="7 9" id="KW-1133">Transmembrane helix</keyword>
<dbReference type="Proteomes" id="UP000001203">
    <property type="component" value="Chromosome circular"/>
</dbReference>
<organism evidence="12 13">
    <name type="scientific">Crocosphaera subtropica (strain ATCC 51142 / BH68)</name>
    <name type="common">Cyanothece sp. (strain ATCC 51142)</name>
    <dbReference type="NCBI Taxonomy" id="43989"/>
    <lineage>
        <taxon>Bacteria</taxon>
        <taxon>Bacillati</taxon>
        <taxon>Cyanobacteriota</taxon>
        <taxon>Cyanophyceae</taxon>
        <taxon>Oscillatoriophycideae</taxon>
        <taxon>Chroococcales</taxon>
        <taxon>Aphanothecaceae</taxon>
        <taxon>Crocosphaera</taxon>
        <taxon>Crocosphaera subtropica</taxon>
    </lineage>
</organism>
<feature type="active site" evidence="9">
    <location>
        <position position="152"/>
    </location>
</feature>
<evidence type="ECO:0000256" key="3">
    <source>
        <dbReference type="ARBA" id="ARBA00022670"/>
    </source>
</evidence>
<dbReference type="GO" id="GO:0004190">
    <property type="term" value="F:aspartic-type endopeptidase activity"/>
    <property type="evidence" value="ECO:0007669"/>
    <property type="project" value="UniProtKB-UniRule"/>
</dbReference>
<feature type="transmembrane region" description="Helical" evidence="9">
    <location>
        <begin position="26"/>
        <end position="46"/>
    </location>
</feature>
<keyword evidence="12" id="KW-0449">Lipoprotein</keyword>
<dbReference type="Pfam" id="PF01252">
    <property type="entry name" value="Peptidase_A8"/>
    <property type="match status" value="1"/>
</dbReference>
<feature type="transmembrane region" description="Helical" evidence="9">
    <location>
        <begin position="58"/>
        <end position="78"/>
    </location>
</feature>
<dbReference type="EMBL" id="CP000806">
    <property type="protein sequence ID" value="ACB53700.1"/>
    <property type="molecule type" value="Genomic_DNA"/>
</dbReference>
<evidence type="ECO:0000256" key="10">
    <source>
        <dbReference type="RuleBase" id="RU000594"/>
    </source>
</evidence>
<evidence type="ECO:0000256" key="1">
    <source>
        <dbReference type="ARBA" id="ARBA00006139"/>
    </source>
</evidence>
<keyword evidence="6 9" id="KW-0378">Hydrolase</keyword>
<evidence type="ECO:0000256" key="8">
    <source>
        <dbReference type="ARBA" id="ARBA00023136"/>
    </source>
</evidence>
<dbReference type="PANTHER" id="PTHR33695:SF1">
    <property type="entry name" value="LIPOPROTEIN SIGNAL PEPTIDASE"/>
    <property type="match status" value="1"/>
</dbReference>
<comment type="pathway">
    <text evidence="9">Protein modification; lipoprotein biosynthesis (signal peptide cleavage).</text>
</comment>
<dbReference type="NCBIfam" id="TIGR00077">
    <property type="entry name" value="lspA"/>
    <property type="match status" value="1"/>
</dbReference>
<sequence length="176" mass="19807">MCCGCYCVYFASYSLLLIRFVKKNRWFWIVGIIGFIIDQVTKYWVVQTFPTIGDTIPLWSGVFHFTYVINTGAAFSFFEGGAKWLRWLSLGVSLGLMALAWWGEKMKVTEQLGYGFILSGALGNGLDRFLFGYVVDFLDFRLINFPVFNLADVFINIGILLLLIASLGSQSSGKVS</sequence>
<comment type="similarity">
    <text evidence="1 9 11">Belongs to the peptidase A8 family.</text>
</comment>
<dbReference type="GO" id="GO:0005886">
    <property type="term" value="C:plasma membrane"/>
    <property type="evidence" value="ECO:0007669"/>
    <property type="project" value="UniProtKB-SubCell"/>
</dbReference>
<dbReference type="PROSITE" id="PS00855">
    <property type="entry name" value="SPASE_II"/>
    <property type="match status" value="1"/>
</dbReference>